<dbReference type="Proteomes" id="UP000286268">
    <property type="component" value="Chromosome"/>
</dbReference>
<gene>
    <name evidence="1" type="ORF">C1I91_05600</name>
</gene>
<dbReference type="EMBL" id="CP025746">
    <property type="protein sequence ID" value="QAA31181.1"/>
    <property type="molecule type" value="Genomic_DNA"/>
</dbReference>
<dbReference type="KEGG" id="cmah:C1I91_05600"/>
<accession>A0A3R5U461</accession>
<evidence type="ECO:0000313" key="1">
    <source>
        <dbReference type="EMBL" id="QAA31181.1"/>
    </source>
</evidence>
<protein>
    <submittedName>
        <fullName evidence="1">Uncharacterized protein</fullName>
    </submittedName>
</protein>
<name>A0A3R5U461_9CLOT</name>
<sequence length="87" mass="10585">MEYISEEGYILFSKYPEEIEENKFLLIENPDNFKRKLLGEFDTEIEAYQIYKKVSHHRKKVAKGKVIYKTVLGTRLLWDYEEYDEIK</sequence>
<proteinExistence type="predicted"/>
<dbReference type="AlphaFoldDB" id="A0A3R5U461"/>
<dbReference type="RefSeq" id="WP_128211909.1">
    <property type="nucleotide sequence ID" value="NZ_CP025746.1"/>
</dbReference>
<organism evidence="1 2">
    <name type="scientific">Clostridium manihotivorum</name>
    <dbReference type="NCBI Taxonomy" id="2320868"/>
    <lineage>
        <taxon>Bacteria</taxon>
        <taxon>Bacillati</taxon>
        <taxon>Bacillota</taxon>
        <taxon>Clostridia</taxon>
        <taxon>Eubacteriales</taxon>
        <taxon>Clostridiaceae</taxon>
        <taxon>Clostridium</taxon>
    </lineage>
</organism>
<keyword evidence="2" id="KW-1185">Reference proteome</keyword>
<evidence type="ECO:0000313" key="2">
    <source>
        <dbReference type="Proteomes" id="UP000286268"/>
    </source>
</evidence>
<reference evidence="1 2" key="1">
    <citation type="submission" date="2018-01" db="EMBL/GenBank/DDBJ databases">
        <title>Genome Sequencing and Assembly of Anaerobacter polyendosporus strain CT4.</title>
        <authorList>
            <person name="Tachaapaikoon C."/>
            <person name="Sutheeworapong S."/>
            <person name="Jenjaroenpun P."/>
            <person name="Wongsurawat T."/>
            <person name="Nookeaw I."/>
            <person name="Cheawchanlertfa P."/>
            <person name="Kosugi A."/>
            <person name="Cheevadhanarak S."/>
            <person name="Ratanakhanokchai K."/>
        </authorList>
    </citation>
    <scope>NUCLEOTIDE SEQUENCE [LARGE SCALE GENOMIC DNA]</scope>
    <source>
        <strain evidence="1 2">CT4</strain>
    </source>
</reference>